<sequence length="315" mass="34148">MKILVVLNQDGGTLKTTDLDWLSGLLKDEFTVQGHEIEVSRCKGEAVVQSIKDAVARADTDVLVVAGGDGTVSAAAATCAGTRTALGILPAGTMNLFARTLQVPLDLEPAIQALASGTLTKVDVARVNGEVFVHQYAVGLHARMVRMRKKFSYGSRIGKVVATWRAGWMAIRSHPSVKLTIDLDGESQTIKSAAVAFSNNFYGNGHIPFADDPTEGVLGVYICKADTVGRMSKLILDILMGTWRQNPHLVTQKARRVKIVYEGRHQDNRAVKDGELERLERETVIEIEPGALNVLVPSQATYLKRVPRPGEVLPA</sequence>
<dbReference type="SMART" id="SM00046">
    <property type="entry name" value="DAGKc"/>
    <property type="match status" value="1"/>
</dbReference>
<protein>
    <submittedName>
        <fullName evidence="2">Diacylglycerol kinase family protein</fullName>
    </submittedName>
</protein>
<dbReference type="RefSeq" id="WP_322184860.1">
    <property type="nucleotide sequence ID" value="NZ_JAXLPB010000001.1"/>
</dbReference>
<dbReference type="PROSITE" id="PS50146">
    <property type="entry name" value="DAGK"/>
    <property type="match status" value="1"/>
</dbReference>
<reference evidence="2 3" key="1">
    <citation type="submission" date="2023-12" db="EMBL/GenBank/DDBJ databases">
        <title>Description of Novel Strain Fulvimarina sp. 2208YS6-2-32 isolated from Uroteuthis (Photololigo) edulis.</title>
        <authorList>
            <person name="Park J.-S."/>
        </authorList>
    </citation>
    <scope>NUCLEOTIDE SEQUENCE [LARGE SCALE GENOMIC DNA]</scope>
    <source>
        <strain evidence="2 3">2208YS6-2-32</strain>
    </source>
</reference>
<dbReference type="SUPFAM" id="SSF111331">
    <property type="entry name" value="NAD kinase/diacylglycerol kinase-like"/>
    <property type="match status" value="1"/>
</dbReference>
<dbReference type="Pfam" id="PF00781">
    <property type="entry name" value="DAGK_cat"/>
    <property type="match status" value="1"/>
</dbReference>
<keyword evidence="2" id="KW-0418">Kinase</keyword>
<name>A0ABU5HWY4_9HYPH</name>
<evidence type="ECO:0000313" key="2">
    <source>
        <dbReference type="EMBL" id="MDY8107657.1"/>
    </source>
</evidence>
<evidence type="ECO:0000313" key="3">
    <source>
        <dbReference type="Proteomes" id="UP001294412"/>
    </source>
</evidence>
<dbReference type="EMBL" id="JAXLPB010000001">
    <property type="protein sequence ID" value="MDY8107657.1"/>
    <property type="molecule type" value="Genomic_DNA"/>
</dbReference>
<dbReference type="Proteomes" id="UP001294412">
    <property type="component" value="Unassembled WGS sequence"/>
</dbReference>
<evidence type="ECO:0000259" key="1">
    <source>
        <dbReference type="PROSITE" id="PS50146"/>
    </source>
</evidence>
<organism evidence="2 3">
    <name type="scientific">Fulvimarina uroteuthidis</name>
    <dbReference type="NCBI Taxonomy" id="3098149"/>
    <lineage>
        <taxon>Bacteria</taxon>
        <taxon>Pseudomonadati</taxon>
        <taxon>Pseudomonadota</taxon>
        <taxon>Alphaproteobacteria</taxon>
        <taxon>Hyphomicrobiales</taxon>
        <taxon>Aurantimonadaceae</taxon>
        <taxon>Fulvimarina</taxon>
    </lineage>
</organism>
<dbReference type="InterPro" id="IPR016064">
    <property type="entry name" value="NAD/diacylglycerol_kinase_sf"/>
</dbReference>
<dbReference type="PANTHER" id="PTHR30492:SF0">
    <property type="entry name" value="METHYLGLYOXAL SYNTHASE"/>
    <property type="match status" value="1"/>
</dbReference>
<dbReference type="Gene3D" id="3.40.50.10330">
    <property type="entry name" value="Probable inorganic polyphosphate/atp-NAD kinase, domain 1"/>
    <property type="match status" value="1"/>
</dbReference>
<dbReference type="GO" id="GO:0016301">
    <property type="term" value="F:kinase activity"/>
    <property type="evidence" value="ECO:0007669"/>
    <property type="project" value="UniProtKB-KW"/>
</dbReference>
<feature type="domain" description="DAGKc" evidence="1">
    <location>
        <begin position="1"/>
        <end position="131"/>
    </location>
</feature>
<dbReference type="InterPro" id="IPR004363">
    <property type="entry name" value="Methylgl_synth"/>
</dbReference>
<dbReference type="InterPro" id="IPR001206">
    <property type="entry name" value="Diacylglycerol_kinase_cat_dom"/>
</dbReference>
<dbReference type="InterPro" id="IPR045540">
    <property type="entry name" value="YegS/DAGK_C"/>
</dbReference>
<accession>A0ABU5HWY4</accession>
<proteinExistence type="predicted"/>
<dbReference type="Pfam" id="PF19279">
    <property type="entry name" value="YegS_C"/>
    <property type="match status" value="1"/>
</dbReference>
<dbReference type="Gene3D" id="2.60.200.40">
    <property type="match status" value="1"/>
</dbReference>
<keyword evidence="2" id="KW-0808">Transferase</keyword>
<comment type="caution">
    <text evidence="2">The sequence shown here is derived from an EMBL/GenBank/DDBJ whole genome shotgun (WGS) entry which is preliminary data.</text>
</comment>
<keyword evidence="3" id="KW-1185">Reference proteome</keyword>
<gene>
    <name evidence="2" type="ORF">U0C82_00650</name>
</gene>
<dbReference type="PANTHER" id="PTHR30492">
    <property type="entry name" value="METHYLGLYOXAL SYNTHASE"/>
    <property type="match status" value="1"/>
</dbReference>
<dbReference type="InterPro" id="IPR017438">
    <property type="entry name" value="ATP-NAD_kinase_N"/>
</dbReference>